<sequence>MYGYCVSDGDMSEINASSFFECSVETSVLPYSSQQSGEESADKGDQDQVNGEKHGDGDSLSDQATDYGDQNGGENDSVSSSQGSDSDNDDDQATDHR</sequence>
<comment type="caution">
    <text evidence="1">The sequence shown here is derived from an EMBL/GenBank/DDBJ whole genome shotgun (WGS) entry which is preliminary data.</text>
</comment>
<protein>
    <submittedName>
        <fullName evidence="1">Uncharacterized protein</fullName>
    </submittedName>
</protein>
<evidence type="ECO:0000313" key="2">
    <source>
        <dbReference type="Proteomes" id="UP001163321"/>
    </source>
</evidence>
<name>A0ACC0W595_9STRA</name>
<keyword evidence="2" id="KW-1185">Reference proteome</keyword>
<dbReference type="Proteomes" id="UP001163321">
    <property type="component" value="Chromosome 4"/>
</dbReference>
<organism evidence="1 2">
    <name type="scientific">Peronosclerospora sorghi</name>
    <dbReference type="NCBI Taxonomy" id="230839"/>
    <lineage>
        <taxon>Eukaryota</taxon>
        <taxon>Sar</taxon>
        <taxon>Stramenopiles</taxon>
        <taxon>Oomycota</taxon>
        <taxon>Peronosporomycetes</taxon>
        <taxon>Peronosporales</taxon>
        <taxon>Peronosporaceae</taxon>
        <taxon>Peronosclerospora</taxon>
    </lineage>
</organism>
<gene>
    <name evidence="1" type="ORF">PsorP6_006005</name>
</gene>
<reference evidence="1 2" key="1">
    <citation type="journal article" date="2022" name="bioRxiv">
        <title>The genome of the oomycete Peronosclerospora sorghi, a cosmopolitan pathogen of maize and sorghum, is inflated with dispersed pseudogenes.</title>
        <authorList>
            <person name="Fletcher K."/>
            <person name="Martin F."/>
            <person name="Isakeit T."/>
            <person name="Cavanaugh K."/>
            <person name="Magill C."/>
            <person name="Michelmore R."/>
        </authorList>
    </citation>
    <scope>NUCLEOTIDE SEQUENCE [LARGE SCALE GENOMIC DNA]</scope>
    <source>
        <strain evidence="1">P6</strain>
    </source>
</reference>
<evidence type="ECO:0000313" key="1">
    <source>
        <dbReference type="EMBL" id="KAI9913904.1"/>
    </source>
</evidence>
<dbReference type="EMBL" id="CM047583">
    <property type="protein sequence ID" value="KAI9913904.1"/>
    <property type="molecule type" value="Genomic_DNA"/>
</dbReference>
<accession>A0ACC0W595</accession>
<proteinExistence type="predicted"/>